<dbReference type="EMBL" id="JBHSHC010000141">
    <property type="protein sequence ID" value="MFC4769631.1"/>
    <property type="molecule type" value="Genomic_DNA"/>
</dbReference>
<gene>
    <name evidence="2" type="ORF">ACFO8Q_20095</name>
</gene>
<sequence>MKPQKNEGVIGMFSNEGCMGHLAGAGIEKYCTAIQRLFDEHPPLRAKMEQLILKAKRVMKENEDGVASGIQELLEMESSFKEELEIHSDKEEKGLFPLVGRHIGTQFGPIAVMEYEHSEAKKNLAAFEELARNAQNEPTQEEAGRITAPLITAIHILLDHFLKEENVLFPMAENILTSDEKEELLGIIQAG</sequence>
<organism evidence="2 3">
    <name type="scientific">Effusibacillus consociatus</name>
    <dbReference type="NCBI Taxonomy" id="1117041"/>
    <lineage>
        <taxon>Bacteria</taxon>
        <taxon>Bacillati</taxon>
        <taxon>Bacillota</taxon>
        <taxon>Bacilli</taxon>
        <taxon>Bacillales</taxon>
        <taxon>Alicyclobacillaceae</taxon>
        <taxon>Effusibacillus</taxon>
    </lineage>
</organism>
<dbReference type="InterPro" id="IPR012312">
    <property type="entry name" value="Hemerythrin-like"/>
</dbReference>
<dbReference type="Pfam" id="PF01814">
    <property type="entry name" value="Hemerythrin"/>
    <property type="match status" value="1"/>
</dbReference>
<evidence type="ECO:0000313" key="3">
    <source>
        <dbReference type="Proteomes" id="UP001596002"/>
    </source>
</evidence>
<reference evidence="3" key="1">
    <citation type="journal article" date="2019" name="Int. J. Syst. Evol. Microbiol.">
        <title>The Global Catalogue of Microorganisms (GCM) 10K type strain sequencing project: providing services to taxonomists for standard genome sequencing and annotation.</title>
        <authorList>
            <consortium name="The Broad Institute Genomics Platform"/>
            <consortium name="The Broad Institute Genome Sequencing Center for Infectious Disease"/>
            <person name="Wu L."/>
            <person name="Ma J."/>
        </authorList>
    </citation>
    <scope>NUCLEOTIDE SEQUENCE [LARGE SCALE GENOMIC DNA]</scope>
    <source>
        <strain evidence="3">WYCCWR 12678</strain>
    </source>
</reference>
<name>A0ABV9Q574_9BACL</name>
<feature type="domain" description="Hemerythrin-like" evidence="1">
    <location>
        <begin position="33"/>
        <end position="172"/>
    </location>
</feature>
<comment type="caution">
    <text evidence="2">The sequence shown here is derived from an EMBL/GenBank/DDBJ whole genome shotgun (WGS) entry which is preliminary data.</text>
</comment>
<accession>A0ABV9Q574</accession>
<dbReference type="Proteomes" id="UP001596002">
    <property type="component" value="Unassembled WGS sequence"/>
</dbReference>
<protein>
    <submittedName>
        <fullName evidence="2">Hemerythrin domain-containing protein</fullName>
    </submittedName>
</protein>
<dbReference type="Gene3D" id="1.20.120.520">
    <property type="entry name" value="nmb1532 protein domain like"/>
    <property type="match status" value="1"/>
</dbReference>
<dbReference type="PANTHER" id="PTHR39966">
    <property type="entry name" value="BLL2471 PROTEIN-RELATED"/>
    <property type="match status" value="1"/>
</dbReference>
<evidence type="ECO:0000259" key="1">
    <source>
        <dbReference type="Pfam" id="PF01814"/>
    </source>
</evidence>
<proteinExistence type="predicted"/>
<dbReference type="RefSeq" id="WP_380028375.1">
    <property type="nucleotide sequence ID" value="NZ_JBHSHC010000141.1"/>
</dbReference>
<keyword evidence="3" id="KW-1185">Reference proteome</keyword>
<evidence type="ECO:0000313" key="2">
    <source>
        <dbReference type="EMBL" id="MFC4769631.1"/>
    </source>
</evidence>
<dbReference type="PANTHER" id="PTHR39966:SF1">
    <property type="entry name" value="HEMERYTHRIN-LIKE DOMAIN-CONTAINING PROTEIN"/>
    <property type="match status" value="1"/>
</dbReference>